<evidence type="ECO:0000313" key="5">
    <source>
        <dbReference type="EMBL" id="EFO85747.1"/>
    </source>
</evidence>
<keyword evidence="2" id="KW-0862">Zinc</keyword>
<organism evidence="6">
    <name type="scientific">Caenorhabditis remanei</name>
    <name type="common">Caenorhabditis vulgaris</name>
    <dbReference type="NCBI Taxonomy" id="31234"/>
    <lineage>
        <taxon>Eukaryota</taxon>
        <taxon>Metazoa</taxon>
        <taxon>Ecdysozoa</taxon>
        <taxon>Nematoda</taxon>
        <taxon>Chromadorea</taxon>
        <taxon>Rhabditida</taxon>
        <taxon>Rhabditina</taxon>
        <taxon>Rhabditomorpha</taxon>
        <taxon>Rhabditoidea</taxon>
        <taxon>Rhabditidae</taxon>
        <taxon>Peloderinae</taxon>
        <taxon>Caenorhabditis</taxon>
    </lineage>
</organism>
<feature type="region of interest" description="Disordered" evidence="4">
    <location>
        <begin position="54"/>
        <end position="125"/>
    </location>
</feature>
<accession>E3LH18</accession>
<evidence type="ECO:0000256" key="4">
    <source>
        <dbReference type="SAM" id="MobiDB-lite"/>
    </source>
</evidence>
<dbReference type="GO" id="GO:0031941">
    <property type="term" value="C:filamentous actin"/>
    <property type="evidence" value="ECO:0007669"/>
    <property type="project" value="TreeGrafter"/>
</dbReference>
<dbReference type="OrthoDB" id="17591at2759"/>
<sequence length="310" mass="36055">MCQRVANYKFMSIEGLDNYHLLRKRRKKQNLKLYLINSVFREYADFQNQRKKVYPTAYGKPRKKGSGKKEKNRRTSSKRKEKESDEVERYESEFEEENIQSDEEMTDISNNAPSSSNSQTRQSLVSSLACDEGACSSNPRGENWQSRNDEELYHENPEPNLMDQQHQNPPQPVSVAEDKIIDGALMEAHGRNDQVVSSDRRQCEQCHKSLESEALVTMNRLQAADNHVYCLQCLVQKNNPKCAGCMATLVVGKLLLALDRFWHPHCFTCSSCKRPLPNLEFYLMDDKPYDSDCYRVKCREKREHIKKGER</sequence>
<dbReference type="CDD" id="cd09396">
    <property type="entry name" value="LIM_DA1"/>
    <property type="match status" value="1"/>
</dbReference>
<evidence type="ECO:0000256" key="3">
    <source>
        <dbReference type="ARBA" id="ARBA00023038"/>
    </source>
</evidence>
<dbReference type="AlphaFoldDB" id="E3LH18"/>
<keyword evidence="6" id="KW-1185">Reference proteome</keyword>
<dbReference type="SMART" id="SM00132">
    <property type="entry name" value="LIM"/>
    <property type="match status" value="1"/>
</dbReference>
<dbReference type="Gene3D" id="2.10.110.10">
    <property type="entry name" value="Cysteine Rich Protein"/>
    <property type="match status" value="1"/>
</dbReference>
<dbReference type="GO" id="GO:0005912">
    <property type="term" value="C:adherens junction"/>
    <property type="evidence" value="ECO:0007669"/>
    <property type="project" value="TreeGrafter"/>
</dbReference>
<reference evidence="5" key="1">
    <citation type="submission" date="2007-07" db="EMBL/GenBank/DDBJ databases">
        <title>PCAP assembly of the Caenorhabditis remanei genome.</title>
        <authorList>
            <consortium name="The Caenorhabditis remanei Sequencing Consortium"/>
            <person name="Wilson R.K."/>
        </authorList>
    </citation>
    <scope>NUCLEOTIDE SEQUENCE [LARGE SCALE GENOMIC DNA]</scope>
    <source>
        <strain evidence="5">PB4641</strain>
    </source>
</reference>
<protein>
    <submittedName>
        <fullName evidence="5">Uncharacterized protein</fullName>
    </submittedName>
</protein>
<feature type="compositionally biased region" description="Basic residues" evidence="4">
    <location>
        <begin position="60"/>
        <end position="77"/>
    </location>
</feature>
<feature type="region of interest" description="Disordered" evidence="4">
    <location>
        <begin position="154"/>
        <end position="173"/>
    </location>
</feature>
<dbReference type="PROSITE" id="PS00478">
    <property type="entry name" value="LIM_DOMAIN_1"/>
    <property type="match status" value="1"/>
</dbReference>
<dbReference type="PANTHER" id="PTHR24214:SF38">
    <property type="entry name" value="PDZ AND LIM DOMAIN PROTEIN ZASP-RELATED"/>
    <property type="match status" value="1"/>
</dbReference>
<dbReference type="InterPro" id="IPR050604">
    <property type="entry name" value="PDZ-LIM_domain"/>
</dbReference>
<dbReference type="InterPro" id="IPR001781">
    <property type="entry name" value="Znf_LIM"/>
</dbReference>
<dbReference type="Proteomes" id="UP000008281">
    <property type="component" value="Unassembled WGS sequence"/>
</dbReference>
<dbReference type="GO" id="GO:0051371">
    <property type="term" value="F:muscle alpha-actinin binding"/>
    <property type="evidence" value="ECO:0007669"/>
    <property type="project" value="TreeGrafter"/>
</dbReference>
<dbReference type="PROSITE" id="PS50023">
    <property type="entry name" value="LIM_DOMAIN_2"/>
    <property type="match status" value="1"/>
</dbReference>
<dbReference type="Pfam" id="PF00412">
    <property type="entry name" value="LIM"/>
    <property type="match status" value="1"/>
</dbReference>
<dbReference type="GO" id="GO:0003779">
    <property type="term" value="F:actin binding"/>
    <property type="evidence" value="ECO:0007669"/>
    <property type="project" value="TreeGrafter"/>
</dbReference>
<dbReference type="eggNOG" id="KOG1703">
    <property type="taxonomic scope" value="Eukaryota"/>
</dbReference>
<dbReference type="PANTHER" id="PTHR24214">
    <property type="entry name" value="PDZ AND LIM DOMAIN PROTEIN ZASP"/>
    <property type="match status" value="1"/>
</dbReference>
<evidence type="ECO:0000313" key="6">
    <source>
        <dbReference type="Proteomes" id="UP000008281"/>
    </source>
</evidence>
<keyword evidence="1" id="KW-0479">Metal-binding</keyword>
<dbReference type="STRING" id="31234.E3LH18"/>
<dbReference type="GO" id="GO:0046872">
    <property type="term" value="F:metal ion binding"/>
    <property type="evidence" value="ECO:0007669"/>
    <property type="project" value="UniProtKB-KW"/>
</dbReference>
<dbReference type="HOGENOM" id="CLU_897844_0_0_1"/>
<feature type="compositionally biased region" description="Acidic residues" evidence="4">
    <location>
        <begin position="93"/>
        <end position="106"/>
    </location>
</feature>
<evidence type="ECO:0000256" key="2">
    <source>
        <dbReference type="ARBA" id="ARBA00022833"/>
    </source>
</evidence>
<dbReference type="SUPFAM" id="SSF57716">
    <property type="entry name" value="Glucocorticoid receptor-like (DNA-binding domain)"/>
    <property type="match status" value="1"/>
</dbReference>
<dbReference type="GO" id="GO:0061061">
    <property type="term" value="P:muscle structure development"/>
    <property type="evidence" value="ECO:0007669"/>
    <property type="project" value="TreeGrafter"/>
</dbReference>
<keyword evidence="3" id="KW-0440">LIM domain</keyword>
<evidence type="ECO:0000256" key="1">
    <source>
        <dbReference type="ARBA" id="ARBA00022723"/>
    </source>
</evidence>
<dbReference type="EMBL" id="DS268408">
    <property type="protein sequence ID" value="EFO85747.1"/>
    <property type="molecule type" value="Genomic_DNA"/>
</dbReference>
<dbReference type="GO" id="GO:0001725">
    <property type="term" value="C:stress fiber"/>
    <property type="evidence" value="ECO:0007669"/>
    <property type="project" value="TreeGrafter"/>
</dbReference>
<feature type="compositionally biased region" description="Polar residues" evidence="4">
    <location>
        <begin position="107"/>
        <end position="125"/>
    </location>
</feature>
<name>E3LH18_CAERE</name>
<gene>
    <name evidence="5" type="ORF">CRE_02054</name>
</gene>
<proteinExistence type="predicted"/>
<feature type="compositionally biased region" description="Basic and acidic residues" evidence="4">
    <location>
        <begin position="78"/>
        <end position="92"/>
    </location>
</feature>
<dbReference type="GO" id="GO:0030036">
    <property type="term" value="P:actin cytoskeleton organization"/>
    <property type="evidence" value="ECO:0007669"/>
    <property type="project" value="TreeGrafter"/>
</dbReference>